<dbReference type="EMBL" id="CP014352">
    <property type="protein sequence ID" value="AMS04135.1"/>
    <property type="molecule type" value="Genomic_DNA"/>
</dbReference>
<dbReference type="Proteomes" id="UP000075221">
    <property type="component" value="Chromosome"/>
</dbReference>
<evidence type="ECO:0000313" key="2">
    <source>
        <dbReference type="Proteomes" id="UP000075221"/>
    </source>
</evidence>
<reference evidence="1 2" key="1">
    <citation type="submission" date="2016-02" db="EMBL/GenBank/DDBJ databases">
        <title>Complete Genome Sequence of Propionibacterium acidipropionici ATCC 55737.</title>
        <authorList>
            <person name="Luna Flores C.H."/>
            <person name="Nielsen L.K."/>
            <person name="Marcellin E."/>
        </authorList>
    </citation>
    <scope>NUCLEOTIDE SEQUENCE [LARGE SCALE GENOMIC DNA]</scope>
    <source>
        <strain evidence="1 2">ATCC 55737</strain>
    </source>
</reference>
<accession>A0AAC9AML0</accession>
<proteinExistence type="predicted"/>
<protein>
    <submittedName>
        <fullName evidence="1">Uncharacterized protein</fullName>
    </submittedName>
</protein>
<dbReference type="RefSeq" id="WP_062818728.1">
    <property type="nucleotide sequence ID" value="NZ_CP014352.1"/>
</dbReference>
<dbReference type="AlphaFoldDB" id="A0AAC9AML0"/>
<name>A0AAC9AML0_9ACTN</name>
<gene>
    <name evidence="1" type="ORF">AXH35_00195</name>
</gene>
<sequence length="182" mass="20418">MDTSWRTAPDGAGYRLVITQRAEDCDCQLQRHVETDWVTIQQWSAPCPEEMKASARRLTLTEAAVGHGWALPADSWKARRHGVVTLTEIHPVDWLTITGEASAYRGRLIEQFARVDRAWRGVIDDSADIGYRSATELARAAGMTRARIYQIRRENEAHKSVNPEAAVAVAAQVNRHVDKDRG</sequence>
<organism evidence="1 2">
    <name type="scientific">Acidipropionibacterium acidipropionici</name>
    <dbReference type="NCBI Taxonomy" id="1748"/>
    <lineage>
        <taxon>Bacteria</taxon>
        <taxon>Bacillati</taxon>
        <taxon>Actinomycetota</taxon>
        <taxon>Actinomycetes</taxon>
        <taxon>Propionibacteriales</taxon>
        <taxon>Propionibacteriaceae</taxon>
        <taxon>Acidipropionibacterium</taxon>
    </lineage>
</organism>
<evidence type="ECO:0000313" key="1">
    <source>
        <dbReference type="EMBL" id="AMS04135.1"/>
    </source>
</evidence>